<dbReference type="Pfam" id="PF13041">
    <property type="entry name" value="PPR_2"/>
    <property type="match status" value="2"/>
</dbReference>
<dbReference type="FunFam" id="1.25.40.10:FF:000196">
    <property type="entry name" value="Pentatricopeptide repeat-containing protein At4g14850"/>
    <property type="match status" value="1"/>
</dbReference>
<evidence type="ECO:0000256" key="3">
    <source>
        <dbReference type="PROSITE-ProRule" id="PRU00708"/>
    </source>
</evidence>
<feature type="repeat" description="PPR" evidence="3">
    <location>
        <begin position="604"/>
        <end position="638"/>
    </location>
</feature>
<keyword evidence="1" id="KW-0677">Repeat</keyword>
<evidence type="ECO:0000256" key="1">
    <source>
        <dbReference type="ARBA" id="ARBA00022737"/>
    </source>
</evidence>
<dbReference type="PROSITE" id="PS51375">
    <property type="entry name" value="PPR"/>
    <property type="match status" value="6"/>
</dbReference>
<dbReference type="InterPro" id="IPR002885">
    <property type="entry name" value="PPR_rpt"/>
</dbReference>
<dbReference type="Pfam" id="PF01535">
    <property type="entry name" value="PPR"/>
    <property type="match status" value="5"/>
</dbReference>
<dbReference type="FunFam" id="1.25.40.10:FF:000090">
    <property type="entry name" value="Pentatricopeptide repeat-containing protein, chloroplastic"/>
    <property type="match status" value="1"/>
</dbReference>
<feature type="repeat" description="PPR" evidence="3">
    <location>
        <begin position="467"/>
        <end position="501"/>
    </location>
</feature>
<dbReference type="GO" id="GO:0009451">
    <property type="term" value="P:RNA modification"/>
    <property type="evidence" value="ECO:0007669"/>
    <property type="project" value="InterPro"/>
</dbReference>
<dbReference type="InterPro" id="IPR011990">
    <property type="entry name" value="TPR-like_helical_dom_sf"/>
</dbReference>
<accession>A0A5K0YPK8</accession>
<feature type="repeat" description="PPR" evidence="3">
    <location>
        <begin position="366"/>
        <end position="400"/>
    </location>
</feature>
<evidence type="ECO:0008006" key="5">
    <source>
        <dbReference type="Google" id="ProtNLM"/>
    </source>
</evidence>
<dbReference type="PROSITE" id="PS50890">
    <property type="entry name" value="PUA"/>
    <property type="match status" value="1"/>
</dbReference>
<dbReference type="GO" id="GO:0003723">
    <property type="term" value="F:RNA binding"/>
    <property type="evidence" value="ECO:0007669"/>
    <property type="project" value="InterPro"/>
</dbReference>
<protein>
    <recommendedName>
        <fullName evidence="5">DYW domain-containing protein</fullName>
    </recommendedName>
</protein>
<proteinExistence type="inferred from homology"/>
<evidence type="ECO:0000313" key="4">
    <source>
        <dbReference type="EMBL" id="VVV80091.1"/>
    </source>
</evidence>
<dbReference type="PANTHER" id="PTHR47926:SF533">
    <property type="entry name" value="DYW DOMAIN-CONTAINING PROTEIN"/>
    <property type="match status" value="1"/>
</dbReference>
<dbReference type="Gene3D" id="1.25.40.10">
    <property type="entry name" value="Tetratricopeptide repeat domain"/>
    <property type="match status" value="4"/>
</dbReference>
<dbReference type="OrthoDB" id="185373at2759"/>
<gene>
    <name evidence="4" type="ORF">NYM_LOCUS8650</name>
</gene>
<organism evidence="4">
    <name type="scientific">Nymphaea colorata</name>
    <name type="common">pocket water lily</name>
    <dbReference type="NCBI Taxonomy" id="210225"/>
    <lineage>
        <taxon>Eukaryota</taxon>
        <taxon>Viridiplantae</taxon>
        <taxon>Streptophyta</taxon>
        <taxon>Embryophyta</taxon>
        <taxon>Tracheophyta</taxon>
        <taxon>Spermatophyta</taxon>
        <taxon>Magnoliopsida</taxon>
        <taxon>Nymphaeales</taxon>
        <taxon>Nymphaeaceae</taxon>
        <taxon>Nymphaea</taxon>
    </lineage>
</organism>
<name>A0A5K0YPK8_9MAGN</name>
<dbReference type="Gramene" id="NC12G0187660.1">
    <property type="protein sequence ID" value="NC12G0187660.1:cds"/>
    <property type="gene ID" value="NC12G0187660"/>
</dbReference>
<dbReference type="AlphaFoldDB" id="A0A5K0YPK8"/>
<dbReference type="Pfam" id="PF20431">
    <property type="entry name" value="E_motif"/>
    <property type="match status" value="1"/>
</dbReference>
<feature type="repeat" description="PPR" evidence="3">
    <location>
        <begin position="236"/>
        <end position="270"/>
    </location>
</feature>
<dbReference type="NCBIfam" id="TIGR00756">
    <property type="entry name" value="PPR"/>
    <property type="match status" value="5"/>
</dbReference>
<dbReference type="InterPro" id="IPR046960">
    <property type="entry name" value="PPR_At4g14850-like_plant"/>
</dbReference>
<dbReference type="FunFam" id="1.25.40.10:FF:000344">
    <property type="entry name" value="Pentatricopeptide repeat-containing protein"/>
    <property type="match status" value="1"/>
</dbReference>
<feature type="repeat" description="PPR" evidence="3">
    <location>
        <begin position="166"/>
        <end position="200"/>
    </location>
</feature>
<dbReference type="OMA" id="CVEMIRE"/>
<reference evidence="4" key="1">
    <citation type="submission" date="2019-09" db="EMBL/GenBank/DDBJ databases">
        <authorList>
            <person name="Zhang L."/>
        </authorList>
    </citation>
    <scope>NUCLEOTIDE SEQUENCE</scope>
</reference>
<dbReference type="InterPro" id="IPR046848">
    <property type="entry name" value="E_motif"/>
</dbReference>
<dbReference type="PANTHER" id="PTHR47926">
    <property type="entry name" value="PENTATRICOPEPTIDE REPEAT-CONTAINING PROTEIN"/>
    <property type="match status" value="1"/>
</dbReference>
<sequence>MWTGSSRLSPPLRSSFQRQPVLLPISLMFPRPRKLTIRILSRKASIPCTNFSTNHRTFISNSCETHHHNLEIVVKSGDAWSLWDTIDPLIARSTREIDDNPQIIIPLARRLVDLGSVGTVKCIHAHLVVSGMGASIALHNHLIVVYSKLGRFDDGCNVFEKMPKRNVVSWTVMVSACVKNGFHRDALRVYSSMRRHGMGLDSFALSSVLRACVAIGSISLCHQIHGELVKTGNESCAFVGNVVVDMYVKCGSLDDAEKFFHEMAVRNVVSWTAIIGGYARSSTCMGFKLCVEMIREGTLPDQSAFASVLASLSMDNFNQVMQVHAIAVKLGFGSDIVVGCAILDLYLKFYLLKDAYKLFEEMPERNVVSWTAMIVGNIHNGHPVRALELFARMRLSGIKGDGFTASGVLRACVNMTSLEMAKQVHGDVLKRRLEMDVSVNNALIDAYGKCGDIMNAYKLFTEVEKPDLASWNSIISAFSMHGHGKESVRLFGEMQKQGVKPDTITFVAILSGCSHGGLVEDARNCFEIMTKEYGIEPRDEHYSCMVDLLGRAGLLDQALELIEDMPRKPGDSVWGALLGACKELGNTKIAERAALELTQLMPEEPLTYISLANTYASAGRWESAARVRKLMMGMGMKKDPGCSWIEMDSKVHVFIVGEKSHPHGAEINDLLGVMSIHMRGVGDQCTTEQFAG</sequence>
<dbReference type="EMBL" id="LR721777">
    <property type="protein sequence ID" value="VVV80091.1"/>
    <property type="molecule type" value="Genomic_DNA"/>
</dbReference>
<feature type="repeat" description="PPR" evidence="3">
    <location>
        <begin position="502"/>
        <end position="537"/>
    </location>
</feature>
<evidence type="ECO:0000256" key="2">
    <source>
        <dbReference type="ARBA" id="ARBA00061659"/>
    </source>
</evidence>
<comment type="similarity">
    <text evidence="2">Belongs to the PPR family. PCMP-E subfamily.</text>
</comment>